<dbReference type="Gene3D" id="3.40.630.170">
    <property type="match status" value="1"/>
</dbReference>
<organism evidence="4 5">
    <name type="scientific">Toxoplasma gondii TgCatPRC2</name>
    <dbReference type="NCBI Taxonomy" id="1130821"/>
    <lineage>
        <taxon>Eukaryota</taxon>
        <taxon>Sar</taxon>
        <taxon>Alveolata</taxon>
        <taxon>Apicomplexa</taxon>
        <taxon>Conoidasida</taxon>
        <taxon>Coccidia</taxon>
        <taxon>Eucoccidiorida</taxon>
        <taxon>Eimeriorina</taxon>
        <taxon>Sarcocystidae</taxon>
        <taxon>Toxoplasma</taxon>
    </lineage>
</organism>
<comment type="similarity">
    <text evidence="2">Belongs to the NMT family.</text>
</comment>
<comment type="caution">
    <text evidence="4">The sequence shown here is derived from an EMBL/GenBank/DDBJ whole genome shotgun (WGS) entry which is preliminary data.</text>
</comment>
<evidence type="ECO:0000313" key="5">
    <source>
        <dbReference type="Proteomes" id="UP000075225"/>
    </source>
</evidence>
<evidence type="ECO:0000256" key="1">
    <source>
        <dbReference type="RuleBase" id="RU000586"/>
    </source>
</evidence>
<comment type="function">
    <text evidence="1">Adds a myristoyl group to the N-terminal glycine residue of certain cellular proteins.</text>
</comment>
<gene>
    <name evidence="4" type="ORF">TGPRC2_209160C</name>
</gene>
<dbReference type="Pfam" id="PF02799">
    <property type="entry name" value="NMT_C"/>
    <property type="match status" value="1"/>
</dbReference>
<evidence type="ECO:0000259" key="3">
    <source>
        <dbReference type="Pfam" id="PF02799"/>
    </source>
</evidence>
<dbReference type="PANTHER" id="PTHR11377">
    <property type="entry name" value="N-MYRISTOYL TRANSFERASE"/>
    <property type="match status" value="1"/>
</dbReference>
<protein>
    <recommendedName>
        <fullName evidence="1">Glycylpeptide N-tetradecanoyltransferase</fullName>
        <ecNumber evidence="1">2.3.1.97</ecNumber>
    </recommendedName>
</protein>
<keyword evidence="1 4" id="KW-0808">Transferase</keyword>
<keyword evidence="1" id="KW-0012">Acyltransferase</keyword>
<comment type="catalytic activity">
    <reaction evidence="1">
        <text>N-terminal glycyl-[protein] + tetradecanoyl-CoA = N-tetradecanoylglycyl-[protein] + CoA + H(+)</text>
        <dbReference type="Rhea" id="RHEA:15521"/>
        <dbReference type="Rhea" id="RHEA-COMP:12666"/>
        <dbReference type="Rhea" id="RHEA-COMP:12667"/>
        <dbReference type="ChEBI" id="CHEBI:15378"/>
        <dbReference type="ChEBI" id="CHEBI:57287"/>
        <dbReference type="ChEBI" id="CHEBI:57385"/>
        <dbReference type="ChEBI" id="CHEBI:64723"/>
        <dbReference type="ChEBI" id="CHEBI:133050"/>
        <dbReference type="EC" id="2.3.1.97"/>
    </reaction>
</comment>
<accession>A0A151HGV1</accession>
<dbReference type="InterPro" id="IPR000903">
    <property type="entry name" value="NMT"/>
</dbReference>
<dbReference type="GO" id="GO:0005737">
    <property type="term" value="C:cytoplasm"/>
    <property type="evidence" value="ECO:0007669"/>
    <property type="project" value="TreeGrafter"/>
</dbReference>
<proteinExistence type="inferred from homology"/>
<dbReference type="InterPro" id="IPR022677">
    <property type="entry name" value="NMT_C"/>
</dbReference>
<dbReference type="InterPro" id="IPR016181">
    <property type="entry name" value="Acyl_CoA_acyltransferase"/>
</dbReference>
<dbReference type="Proteomes" id="UP000075225">
    <property type="component" value="Unassembled WGS sequence"/>
</dbReference>
<evidence type="ECO:0000256" key="2">
    <source>
        <dbReference type="RuleBase" id="RU004178"/>
    </source>
</evidence>
<dbReference type="EC" id="2.3.1.97" evidence="1"/>
<dbReference type="SUPFAM" id="SSF55729">
    <property type="entry name" value="Acyl-CoA N-acyltransferases (Nat)"/>
    <property type="match status" value="1"/>
</dbReference>
<feature type="domain" description="Glycylpeptide N-tetradecanoyltransferase C-terminal" evidence="3">
    <location>
        <begin position="9"/>
        <end position="81"/>
    </location>
</feature>
<dbReference type="PANTHER" id="PTHR11377:SF5">
    <property type="entry name" value="GLYCYLPEPTIDE N-TETRADECANOYLTRANSFERASE"/>
    <property type="match status" value="1"/>
</dbReference>
<evidence type="ECO:0000313" key="4">
    <source>
        <dbReference type="EMBL" id="KYK68559.1"/>
    </source>
</evidence>
<name>A0A151HGV1_TOXGO</name>
<dbReference type="InterPro" id="IPR022678">
    <property type="entry name" value="NMT_CS"/>
</dbReference>
<dbReference type="PROSITE" id="PS00976">
    <property type="entry name" value="NMT_2"/>
    <property type="match status" value="1"/>
</dbReference>
<dbReference type="GO" id="GO:0004379">
    <property type="term" value="F:glycylpeptide N-tetradecanoyltransferase activity"/>
    <property type="evidence" value="ECO:0007669"/>
    <property type="project" value="UniProtKB-EC"/>
</dbReference>
<sequence>MRKRFRFFLQAAYSFYNVATTVPLKQLIEDALCLAKQLDFDVFNALDVMENKSFVEDLKFGIGDGFLRYYIYNWRCPEMKHSDVGLVLL</sequence>
<dbReference type="EMBL" id="AHZP02001078">
    <property type="protein sequence ID" value="KYK68559.1"/>
    <property type="molecule type" value="Genomic_DNA"/>
</dbReference>
<dbReference type="VEuPathDB" id="ToxoDB:TGPRC2_209160C"/>
<reference evidence="5" key="1">
    <citation type="submission" date="2016-03" db="EMBL/GenBank/DDBJ databases">
        <authorList>
            <person name="Sibley D."/>
            <person name="Venepally P."/>
            <person name="Karamycheva S."/>
            <person name="Hadjithomas M."/>
            <person name="Khan A."/>
            <person name="Brunk B."/>
            <person name="Roos D."/>
            <person name="Caler E."/>
            <person name="Lorenzi H."/>
        </authorList>
    </citation>
    <scope>NUCLEOTIDE SEQUENCE [LARGE SCALE GENOMIC DNA]</scope>
    <source>
        <strain evidence="5">TgCatPRC2</strain>
    </source>
</reference>
<dbReference type="AlphaFoldDB" id="A0A151HGV1"/>